<evidence type="ECO:0000313" key="4">
    <source>
        <dbReference type="Proteomes" id="UP001152797"/>
    </source>
</evidence>
<keyword evidence="4" id="KW-1185">Reference proteome</keyword>
<accession>A0A9P1D9B7</accession>
<protein>
    <recommendedName>
        <fullName evidence="5">Sulfotransferase</fullName>
    </recommendedName>
</protein>
<feature type="chain" id="PRO_5043271167" description="Sulfotransferase" evidence="1">
    <location>
        <begin position="21"/>
        <end position="285"/>
    </location>
</feature>
<dbReference type="AlphaFoldDB" id="A0A9P1D9B7"/>
<comment type="caution">
    <text evidence="2">The sequence shown here is derived from an EMBL/GenBank/DDBJ whole genome shotgun (WGS) entry which is preliminary data.</text>
</comment>
<dbReference type="Pfam" id="PF17784">
    <property type="entry name" value="Sulfotransfer_4"/>
    <property type="match status" value="1"/>
</dbReference>
<dbReference type="OrthoDB" id="408152at2759"/>
<dbReference type="EMBL" id="CAMXCT020003768">
    <property type="protein sequence ID" value="CAL1159501.1"/>
    <property type="molecule type" value="Genomic_DNA"/>
</dbReference>
<dbReference type="SUPFAM" id="SSF52540">
    <property type="entry name" value="P-loop containing nucleoside triphosphate hydrolases"/>
    <property type="match status" value="1"/>
</dbReference>
<keyword evidence="1" id="KW-0732">Signal</keyword>
<reference evidence="3 4" key="2">
    <citation type="submission" date="2024-05" db="EMBL/GenBank/DDBJ databases">
        <authorList>
            <person name="Chen Y."/>
            <person name="Shah S."/>
            <person name="Dougan E. K."/>
            <person name="Thang M."/>
            <person name="Chan C."/>
        </authorList>
    </citation>
    <scope>NUCLEOTIDE SEQUENCE [LARGE SCALE GENOMIC DNA]</scope>
</reference>
<gene>
    <name evidence="2" type="ORF">C1SCF055_LOCUS31791</name>
</gene>
<dbReference type="EMBL" id="CAMXCT030003768">
    <property type="protein sequence ID" value="CAL4793438.1"/>
    <property type="molecule type" value="Genomic_DNA"/>
</dbReference>
<reference evidence="2" key="1">
    <citation type="submission" date="2022-10" db="EMBL/GenBank/DDBJ databases">
        <authorList>
            <person name="Chen Y."/>
            <person name="Dougan E. K."/>
            <person name="Chan C."/>
            <person name="Rhodes N."/>
            <person name="Thang M."/>
        </authorList>
    </citation>
    <scope>NUCLEOTIDE SEQUENCE</scope>
</reference>
<name>A0A9P1D9B7_9DINO</name>
<dbReference type="InterPro" id="IPR027417">
    <property type="entry name" value="P-loop_NTPase"/>
</dbReference>
<dbReference type="Proteomes" id="UP001152797">
    <property type="component" value="Unassembled WGS sequence"/>
</dbReference>
<sequence length="285" mass="32252">MWRRDPYAAVILFVITRAAALKVLDVGAPRTGTQTLQKALGVLGLTTLHTGLNQSFRVPFCAWMLGGKAWKAPVHMLDRFDAAMDEPMQLIYPEVMEAFPEAKFIYTVREPEDWFASYDSVMADLRRQTGMKRRTENSKRLRSHPQPSQPLAPLVEKIMEATDKWESCNGCHYWGCKFGTPESEDVKPQCLKSYQDHFNQVKATIPADRLLIYNLTDGWGPLCEFLNKPIPNQDFPHEDWVRSGTERSLRRAGLQPTPERTTESAVSSVGVGLVQRTAKALKAEL</sequence>
<evidence type="ECO:0000313" key="2">
    <source>
        <dbReference type="EMBL" id="CAI4006126.1"/>
    </source>
</evidence>
<dbReference type="EMBL" id="CAMXCT010003768">
    <property type="protein sequence ID" value="CAI4006126.1"/>
    <property type="molecule type" value="Genomic_DNA"/>
</dbReference>
<evidence type="ECO:0000313" key="3">
    <source>
        <dbReference type="EMBL" id="CAL4793438.1"/>
    </source>
</evidence>
<dbReference type="Gene3D" id="3.40.50.300">
    <property type="entry name" value="P-loop containing nucleotide triphosphate hydrolases"/>
    <property type="match status" value="1"/>
</dbReference>
<organism evidence="2">
    <name type="scientific">Cladocopium goreaui</name>
    <dbReference type="NCBI Taxonomy" id="2562237"/>
    <lineage>
        <taxon>Eukaryota</taxon>
        <taxon>Sar</taxon>
        <taxon>Alveolata</taxon>
        <taxon>Dinophyceae</taxon>
        <taxon>Suessiales</taxon>
        <taxon>Symbiodiniaceae</taxon>
        <taxon>Cladocopium</taxon>
    </lineage>
</organism>
<dbReference type="PANTHER" id="PTHR36978">
    <property type="entry name" value="P-LOOP CONTAINING NUCLEOTIDE TRIPHOSPHATE HYDROLASE"/>
    <property type="match status" value="1"/>
</dbReference>
<feature type="signal peptide" evidence="1">
    <location>
        <begin position="1"/>
        <end position="20"/>
    </location>
</feature>
<proteinExistence type="predicted"/>
<evidence type="ECO:0008006" key="5">
    <source>
        <dbReference type="Google" id="ProtNLM"/>
    </source>
</evidence>
<evidence type="ECO:0000256" key="1">
    <source>
        <dbReference type="SAM" id="SignalP"/>
    </source>
</evidence>
<dbReference type="PANTHER" id="PTHR36978:SF4">
    <property type="entry name" value="P-LOOP CONTAINING NUCLEOSIDE TRIPHOSPHATE HYDROLASE PROTEIN"/>
    <property type="match status" value="1"/>
</dbReference>
<dbReference type="InterPro" id="IPR040632">
    <property type="entry name" value="Sulfotransfer_4"/>
</dbReference>